<organism evidence="7 8">
    <name type="scientific">Bacillus chungangensis</name>
    <dbReference type="NCBI Taxonomy" id="587633"/>
    <lineage>
        <taxon>Bacteria</taxon>
        <taxon>Bacillati</taxon>
        <taxon>Bacillota</taxon>
        <taxon>Bacilli</taxon>
        <taxon>Bacillales</taxon>
        <taxon>Bacillaceae</taxon>
        <taxon>Bacillus</taxon>
    </lineage>
</organism>
<dbReference type="Gene3D" id="3.40.50.12780">
    <property type="entry name" value="N-terminal domain of ligase-like"/>
    <property type="match status" value="1"/>
</dbReference>
<dbReference type="Gene3D" id="3.30.300.30">
    <property type="match status" value="1"/>
</dbReference>
<evidence type="ECO:0000256" key="4">
    <source>
        <dbReference type="ARBA" id="ARBA00023098"/>
    </source>
</evidence>
<dbReference type="EC" id="6.2.1.-" evidence="7"/>
<evidence type="ECO:0000256" key="1">
    <source>
        <dbReference type="ARBA" id="ARBA00006432"/>
    </source>
</evidence>
<dbReference type="InterPro" id="IPR020845">
    <property type="entry name" value="AMP-binding_CS"/>
</dbReference>
<proteinExistence type="inferred from homology"/>
<dbReference type="EMBL" id="JAUSTT010000013">
    <property type="protein sequence ID" value="MDQ0176558.1"/>
    <property type="molecule type" value="Genomic_DNA"/>
</dbReference>
<feature type="domain" description="AMP-dependent synthetase/ligase" evidence="5">
    <location>
        <begin position="12"/>
        <end position="386"/>
    </location>
</feature>
<sequence length="529" mass="60185">MYVPLVLTQFLDRAVKLYGTKTAVIDDNRIVSYADLHDRVNRLANGLNSLDIQKGDRIAYLAPNTMEMLEGFYGVFQLGAVMVPLNVRLMPEDYLFILNHSESSLLFVDYELYSFIQPIRQQLKTVRKIIVHGGNKIDLYNNDIDYESWLSTFSHHLFSRTELDETDLATLLYTSGTTGDPKGVMLSHRSNYLHALWTMHHLHVSDRDVLLHILPMFHVNGWGSPFYYTANGATHVTLRKVKPETIFDKIQQHDVSIMHMAPTVLNALLQYHDQHQLNLKQKIRVVIAGSAPPPSFVSRVEKDLGWEFIQVYGMTETSPLFTTSQIRVHHQHLPEKIQYEIKAKAGYPMIGCEVKVVTENGEEVKPDGKEIGEIITRHNGVMDGYWKNKDATMAAIRNGWMYTGDMGTIDEYGNIEIVDRKKDIIISGGENISSIEVEGILYEHPAVMEAAIVAIPHEKWGETPHAIVVVSEGKSVTEEELIQFTRERVAHFKAPTSVSFVDELPKTASGKIQKVQLRNQFWESTRKIN</sequence>
<dbReference type="InterPro" id="IPR000873">
    <property type="entry name" value="AMP-dep_synth/lig_dom"/>
</dbReference>
<evidence type="ECO:0000259" key="5">
    <source>
        <dbReference type="Pfam" id="PF00501"/>
    </source>
</evidence>
<evidence type="ECO:0000256" key="2">
    <source>
        <dbReference type="ARBA" id="ARBA00022598"/>
    </source>
</evidence>
<keyword evidence="2 7" id="KW-0436">Ligase</keyword>
<comment type="similarity">
    <text evidence="1">Belongs to the ATP-dependent AMP-binding enzyme family.</text>
</comment>
<name>A0ABT9WTD3_9BACI</name>
<evidence type="ECO:0000256" key="3">
    <source>
        <dbReference type="ARBA" id="ARBA00022832"/>
    </source>
</evidence>
<dbReference type="Pfam" id="PF00501">
    <property type="entry name" value="AMP-binding"/>
    <property type="match status" value="1"/>
</dbReference>
<keyword evidence="4" id="KW-0443">Lipid metabolism</keyword>
<reference evidence="7 8" key="1">
    <citation type="submission" date="2023-07" db="EMBL/GenBank/DDBJ databases">
        <title>Genomic Encyclopedia of Type Strains, Phase IV (KMG-IV): sequencing the most valuable type-strain genomes for metagenomic binning, comparative biology and taxonomic classification.</title>
        <authorList>
            <person name="Goeker M."/>
        </authorList>
    </citation>
    <scope>NUCLEOTIDE SEQUENCE [LARGE SCALE GENOMIC DNA]</scope>
    <source>
        <strain evidence="7 8">DSM 23837</strain>
    </source>
</reference>
<gene>
    <name evidence="7" type="ORF">J2S08_002402</name>
</gene>
<dbReference type="Proteomes" id="UP001223586">
    <property type="component" value="Unassembled WGS sequence"/>
</dbReference>
<evidence type="ECO:0000313" key="7">
    <source>
        <dbReference type="EMBL" id="MDQ0176558.1"/>
    </source>
</evidence>
<dbReference type="PANTHER" id="PTHR43859:SF4">
    <property type="entry name" value="BUTANOATE--COA LIGASE AAE1-RELATED"/>
    <property type="match status" value="1"/>
</dbReference>
<dbReference type="RefSeq" id="WP_307229793.1">
    <property type="nucleotide sequence ID" value="NZ_JAUSTT010000013.1"/>
</dbReference>
<keyword evidence="3" id="KW-0276">Fatty acid metabolism</keyword>
<dbReference type="SUPFAM" id="SSF56801">
    <property type="entry name" value="Acetyl-CoA synthetase-like"/>
    <property type="match status" value="1"/>
</dbReference>
<dbReference type="PROSITE" id="PS00455">
    <property type="entry name" value="AMP_BINDING"/>
    <property type="match status" value="1"/>
</dbReference>
<evidence type="ECO:0000259" key="6">
    <source>
        <dbReference type="Pfam" id="PF13193"/>
    </source>
</evidence>
<accession>A0ABT9WTD3</accession>
<dbReference type="InterPro" id="IPR025110">
    <property type="entry name" value="AMP-bd_C"/>
</dbReference>
<feature type="domain" description="AMP-binding enzyme C-terminal" evidence="6">
    <location>
        <begin position="436"/>
        <end position="511"/>
    </location>
</feature>
<dbReference type="Pfam" id="PF13193">
    <property type="entry name" value="AMP-binding_C"/>
    <property type="match status" value="1"/>
</dbReference>
<evidence type="ECO:0000313" key="8">
    <source>
        <dbReference type="Proteomes" id="UP001223586"/>
    </source>
</evidence>
<dbReference type="GO" id="GO:0016874">
    <property type="term" value="F:ligase activity"/>
    <property type="evidence" value="ECO:0007669"/>
    <property type="project" value="UniProtKB-KW"/>
</dbReference>
<dbReference type="PANTHER" id="PTHR43859">
    <property type="entry name" value="ACYL-ACTIVATING ENZYME"/>
    <property type="match status" value="1"/>
</dbReference>
<dbReference type="InterPro" id="IPR042099">
    <property type="entry name" value="ANL_N_sf"/>
</dbReference>
<comment type="caution">
    <text evidence="7">The sequence shown here is derived from an EMBL/GenBank/DDBJ whole genome shotgun (WGS) entry which is preliminary data.</text>
</comment>
<protein>
    <submittedName>
        <fullName evidence="7">Fatty-acyl-CoA synthase</fullName>
        <ecNumber evidence="7">6.2.1.-</ecNumber>
    </submittedName>
</protein>
<dbReference type="NCBIfam" id="NF004837">
    <property type="entry name" value="PRK06187.1"/>
    <property type="match status" value="1"/>
</dbReference>
<keyword evidence="8" id="KW-1185">Reference proteome</keyword>
<dbReference type="InterPro" id="IPR045851">
    <property type="entry name" value="AMP-bd_C_sf"/>
</dbReference>